<dbReference type="SUPFAM" id="SSF53927">
    <property type="entry name" value="Cytidine deaminase-like"/>
    <property type="match status" value="1"/>
</dbReference>
<dbReference type="InterPro" id="IPR003786">
    <property type="entry name" value="FdhD"/>
</dbReference>
<evidence type="ECO:0000256" key="1">
    <source>
        <dbReference type="ARBA" id="ARBA00022490"/>
    </source>
</evidence>
<organism evidence="4 5">
    <name type="scientific">Lampropedia aestuarii</name>
    <dbReference type="NCBI Taxonomy" id="2562762"/>
    <lineage>
        <taxon>Bacteria</taxon>
        <taxon>Pseudomonadati</taxon>
        <taxon>Pseudomonadota</taxon>
        <taxon>Betaproteobacteria</taxon>
        <taxon>Burkholderiales</taxon>
        <taxon>Comamonadaceae</taxon>
        <taxon>Lampropedia</taxon>
    </lineage>
</organism>
<accession>A0A4S5BT43</accession>
<dbReference type="RefSeq" id="WP_136404922.1">
    <property type="nucleotide sequence ID" value="NZ_SSWX01000002.1"/>
</dbReference>
<proteinExistence type="inferred from homology"/>
<keyword evidence="5" id="KW-1185">Reference proteome</keyword>
<comment type="caution">
    <text evidence="4">The sequence shown here is derived from an EMBL/GenBank/DDBJ whole genome shotgun (WGS) entry which is preliminary data.</text>
</comment>
<dbReference type="PANTHER" id="PTHR30592:SF1">
    <property type="entry name" value="SULFUR CARRIER PROTEIN FDHD"/>
    <property type="match status" value="1"/>
</dbReference>
<evidence type="ECO:0000256" key="3">
    <source>
        <dbReference type="HAMAP-Rule" id="MF_00187"/>
    </source>
</evidence>
<dbReference type="Gene3D" id="3.40.140.10">
    <property type="entry name" value="Cytidine Deaminase, domain 2"/>
    <property type="match status" value="1"/>
</dbReference>
<dbReference type="InterPro" id="IPR016193">
    <property type="entry name" value="Cytidine_deaminase-like"/>
</dbReference>
<dbReference type="PIRSF" id="PIRSF015626">
    <property type="entry name" value="FdhD"/>
    <property type="match status" value="1"/>
</dbReference>
<dbReference type="GO" id="GO:0006777">
    <property type="term" value="P:Mo-molybdopterin cofactor biosynthetic process"/>
    <property type="evidence" value="ECO:0007669"/>
    <property type="project" value="UniProtKB-UniRule"/>
</dbReference>
<dbReference type="Pfam" id="PF02634">
    <property type="entry name" value="FdhD-NarQ"/>
    <property type="match status" value="1"/>
</dbReference>
<comment type="caution">
    <text evidence="3">Lacks conserved residue(s) required for the propagation of feature annotation.</text>
</comment>
<comment type="similarity">
    <text evidence="3">Belongs to the FdhD family.</text>
</comment>
<comment type="function">
    <text evidence="3">Required for formate dehydrogenase (FDH) activity. Acts as a sulfur carrier protein that transfers sulfur from IscS to the molybdenum cofactor prior to its insertion into FDH.</text>
</comment>
<reference evidence="4 5" key="1">
    <citation type="submission" date="2019-04" db="EMBL/GenBank/DDBJ databases">
        <title>Lampropedia sp YIM MLB12 draf genome.</title>
        <authorList>
            <person name="Wang Y.-X."/>
        </authorList>
    </citation>
    <scope>NUCLEOTIDE SEQUENCE [LARGE SCALE GENOMIC DNA]</scope>
    <source>
        <strain evidence="4 5">YIM MLB12</strain>
    </source>
</reference>
<keyword evidence="4" id="KW-0808">Transferase</keyword>
<dbReference type="Proteomes" id="UP000306236">
    <property type="component" value="Unassembled WGS sequence"/>
</dbReference>
<dbReference type="GO" id="GO:0016783">
    <property type="term" value="F:sulfurtransferase activity"/>
    <property type="evidence" value="ECO:0007669"/>
    <property type="project" value="InterPro"/>
</dbReference>
<dbReference type="HAMAP" id="MF_00187">
    <property type="entry name" value="FdhD"/>
    <property type="match status" value="1"/>
</dbReference>
<comment type="subcellular location">
    <subcellularLocation>
        <location evidence="3">Cytoplasm</location>
    </subcellularLocation>
</comment>
<name>A0A4S5BT43_9BURK</name>
<keyword evidence="2 3" id="KW-0501">Molybdenum cofactor biosynthesis</keyword>
<dbReference type="GO" id="GO:0097163">
    <property type="term" value="F:sulfur carrier activity"/>
    <property type="evidence" value="ECO:0007669"/>
    <property type="project" value="UniProtKB-UniRule"/>
</dbReference>
<sequence length="307" mass="32775">MPIFFDESDIVLPTALDTVPVQRSVQGQVADWQDDQVVAEVPVALVFNGISHAVMMCTPQDLPAMALGFALSEGIIDRAADCYDMELVTVDACAPAHAAAPVFTAPDLPAVEVRLEIASSAFMRLKEQRRSLAGRSGCGVCGIDNLQALDMLPPQQQRPAWLAQVDVLTLFKAMAAMPAQQHLNKATGAVHAAGFASPEGELIAVYEDVGRHNALDKLLGARAQALAARASHPERALGLHGQPWPDEGFVVMSSRASYELVRKCSRLGIPLLATISAPTSLAIQVAKTAGLQLWGLVRAPRAVRYTL</sequence>
<dbReference type="Gene3D" id="3.10.20.10">
    <property type="match status" value="1"/>
</dbReference>
<evidence type="ECO:0000313" key="4">
    <source>
        <dbReference type="EMBL" id="THJ36017.1"/>
    </source>
</evidence>
<evidence type="ECO:0000313" key="5">
    <source>
        <dbReference type="Proteomes" id="UP000306236"/>
    </source>
</evidence>
<gene>
    <name evidence="3 4" type="primary">fdhD</name>
    <name evidence="4" type="ORF">E8K88_01710</name>
</gene>
<protein>
    <recommendedName>
        <fullName evidence="3">Sulfur carrier protein FdhD</fullName>
    </recommendedName>
</protein>
<dbReference type="GO" id="GO:0005737">
    <property type="term" value="C:cytoplasm"/>
    <property type="evidence" value="ECO:0007669"/>
    <property type="project" value="UniProtKB-SubCell"/>
</dbReference>
<dbReference type="OrthoDB" id="3197277at2"/>
<dbReference type="EMBL" id="SSWX01000002">
    <property type="protein sequence ID" value="THJ36017.1"/>
    <property type="molecule type" value="Genomic_DNA"/>
</dbReference>
<evidence type="ECO:0000256" key="2">
    <source>
        <dbReference type="ARBA" id="ARBA00023150"/>
    </source>
</evidence>
<keyword evidence="1 3" id="KW-0963">Cytoplasm</keyword>
<dbReference type="PANTHER" id="PTHR30592">
    <property type="entry name" value="FORMATE DEHYDROGENASE"/>
    <property type="match status" value="1"/>
</dbReference>
<dbReference type="AlphaFoldDB" id="A0A4S5BT43"/>
<feature type="active site" description="Cysteine persulfide intermediate" evidence="3">
    <location>
        <position position="138"/>
    </location>
</feature>